<keyword evidence="2" id="KW-0805">Transcription regulation</keyword>
<dbReference type="EMBL" id="CP060244">
    <property type="protein sequence ID" value="QNT79224.1"/>
    <property type="molecule type" value="Genomic_DNA"/>
</dbReference>
<keyword evidence="3" id="KW-0238">DNA-binding</keyword>
<dbReference type="RefSeq" id="WP_203413407.1">
    <property type="nucleotide sequence ID" value="NZ_CP060244.1"/>
</dbReference>
<evidence type="ECO:0000256" key="3">
    <source>
        <dbReference type="ARBA" id="ARBA00023125"/>
    </source>
</evidence>
<dbReference type="Gene3D" id="1.10.10.60">
    <property type="entry name" value="Homeodomain-like"/>
    <property type="match status" value="1"/>
</dbReference>
<dbReference type="InterPro" id="IPR007324">
    <property type="entry name" value="Sugar-bd_dom_put"/>
</dbReference>
<reference evidence="6 7" key="1">
    <citation type="submission" date="2020-08" db="EMBL/GenBank/DDBJ databases">
        <title>Complete genome sequence of Entomobacter blattae G55GP.</title>
        <authorList>
            <person name="Poehlein A."/>
            <person name="Guzman J."/>
            <person name="Daniel R."/>
            <person name="Vilcinskas A."/>
        </authorList>
    </citation>
    <scope>NUCLEOTIDE SEQUENCE [LARGE SCALE GENOMIC DNA]</scope>
    <source>
        <strain evidence="6 7">G55GP</strain>
    </source>
</reference>
<dbReference type="Pfam" id="PF04198">
    <property type="entry name" value="Sugar-bind"/>
    <property type="match status" value="1"/>
</dbReference>
<sequence length="317" mass="35423">MSGWEKRLLTEMAVDYYLNEITQEEIAKKFGISRIKVGRLLKQARQEGIVEISIPNHSILNVELEQKMLELFSIQRVLIAQDHPDEDEQRKRVASLVSKWLSQHIKDQMVIAVGQGRNISAVADHASVTVERECHFISCIGGSHRTGDFLNADHICRRLAKKYGGTSETLYAPAYVEKRSLKEALMKNQTVKATFDRACRADIALVGIGDINDGNYMVKLGWFTRQELKDASQQQGVIGDIAGYDFFNTHGKHVDTVMNDRVIGIGMEELRHIPYVIGIAAEHTKSLAILGALRSGVIDVIATSALNIRNILNLVSQ</sequence>
<dbReference type="KEGG" id="ebla:JGUZn3_20190"/>
<gene>
    <name evidence="6" type="primary">lsrR</name>
    <name evidence="6" type="ORF">JGUZn3_20190</name>
</gene>
<evidence type="ECO:0000259" key="5">
    <source>
        <dbReference type="Pfam" id="PF04198"/>
    </source>
</evidence>
<dbReference type="SUPFAM" id="SSF46785">
    <property type="entry name" value="Winged helix' DNA-binding domain"/>
    <property type="match status" value="1"/>
</dbReference>
<dbReference type="AlphaFoldDB" id="A0A7H1NTW4"/>
<dbReference type="GO" id="GO:0030246">
    <property type="term" value="F:carbohydrate binding"/>
    <property type="evidence" value="ECO:0007669"/>
    <property type="project" value="InterPro"/>
</dbReference>
<keyword evidence="7" id="KW-1185">Reference proteome</keyword>
<name>A0A7H1NTW4_9PROT</name>
<evidence type="ECO:0000313" key="7">
    <source>
        <dbReference type="Proteomes" id="UP000516349"/>
    </source>
</evidence>
<comment type="similarity">
    <text evidence="1">Belongs to the SorC transcriptional regulatory family.</text>
</comment>
<keyword evidence="4" id="KW-0804">Transcription</keyword>
<dbReference type="InterPro" id="IPR037171">
    <property type="entry name" value="NagB/RpiA_transferase-like"/>
</dbReference>
<evidence type="ECO:0000256" key="2">
    <source>
        <dbReference type="ARBA" id="ARBA00023015"/>
    </source>
</evidence>
<dbReference type="PANTHER" id="PTHR34294">
    <property type="entry name" value="TRANSCRIPTIONAL REGULATOR-RELATED"/>
    <property type="match status" value="1"/>
</dbReference>
<protein>
    <submittedName>
        <fullName evidence="6">Transcriptional regulator LsrR</fullName>
    </submittedName>
</protein>
<dbReference type="InterPro" id="IPR051054">
    <property type="entry name" value="SorC_transcr_regulators"/>
</dbReference>
<feature type="domain" description="Sugar-binding" evidence="5">
    <location>
        <begin position="61"/>
        <end position="313"/>
    </location>
</feature>
<dbReference type="Proteomes" id="UP000516349">
    <property type="component" value="Chromosome"/>
</dbReference>
<dbReference type="GO" id="GO:0003677">
    <property type="term" value="F:DNA binding"/>
    <property type="evidence" value="ECO:0007669"/>
    <property type="project" value="UniProtKB-KW"/>
</dbReference>
<evidence type="ECO:0000256" key="4">
    <source>
        <dbReference type="ARBA" id="ARBA00023163"/>
    </source>
</evidence>
<dbReference type="SUPFAM" id="SSF100950">
    <property type="entry name" value="NagB/RpiA/CoA transferase-like"/>
    <property type="match status" value="1"/>
</dbReference>
<dbReference type="Gene3D" id="3.40.50.1360">
    <property type="match status" value="1"/>
</dbReference>
<dbReference type="PANTHER" id="PTHR34294:SF12">
    <property type="entry name" value="SUGAR-BINDING TRANSCRIPTIONAL REGULATOR"/>
    <property type="match status" value="1"/>
</dbReference>
<accession>A0A7H1NTW4</accession>
<organism evidence="6 7">
    <name type="scientific">Entomobacter blattae</name>
    <dbReference type="NCBI Taxonomy" id="2762277"/>
    <lineage>
        <taxon>Bacteria</taxon>
        <taxon>Pseudomonadati</taxon>
        <taxon>Pseudomonadota</taxon>
        <taxon>Alphaproteobacteria</taxon>
        <taxon>Acetobacterales</taxon>
        <taxon>Acetobacteraceae</taxon>
        <taxon>Entomobacter</taxon>
    </lineage>
</organism>
<evidence type="ECO:0000313" key="6">
    <source>
        <dbReference type="EMBL" id="QNT79224.1"/>
    </source>
</evidence>
<dbReference type="InterPro" id="IPR036390">
    <property type="entry name" value="WH_DNA-bd_sf"/>
</dbReference>
<proteinExistence type="inferred from homology"/>
<evidence type="ECO:0000256" key="1">
    <source>
        <dbReference type="ARBA" id="ARBA00010466"/>
    </source>
</evidence>